<organism evidence="3 4">
    <name type="scientific">Stachybotrys chartarum (strain CBS 109288 / IBT 7711)</name>
    <name type="common">Toxic black mold</name>
    <name type="synonym">Stilbospora chartarum</name>
    <dbReference type="NCBI Taxonomy" id="1280523"/>
    <lineage>
        <taxon>Eukaryota</taxon>
        <taxon>Fungi</taxon>
        <taxon>Dikarya</taxon>
        <taxon>Ascomycota</taxon>
        <taxon>Pezizomycotina</taxon>
        <taxon>Sordariomycetes</taxon>
        <taxon>Hypocreomycetidae</taxon>
        <taxon>Hypocreales</taxon>
        <taxon>Stachybotryaceae</taxon>
        <taxon>Stachybotrys</taxon>
    </lineage>
</organism>
<sequence>MAAMKLSVKGAMALLALTTAVLARAPLSNDQSTETVGPQELGTTTLEGNLVYSMNLCTIVHLTQCEVSLSTGGPVPVPEPTSVAGTEPSIGADAGASEAPGQPAESSGYVPPSAGASAPAETGGSAAPEEPAPTDGQPTAPGATETGEAGEPTAATSVYETASDAEPTATEGGEEGSATGSAISDTPTVDAAADLSPAAFAGMAGLVAAFLL</sequence>
<evidence type="ECO:0000313" key="4">
    <source>
        <dbReference type="Proteomes" id="UP000028045"/>
    </source>
</evidence>
<accession>A0A084AJC1</accession>
<gene>
    <name evidence="3" type="ORF">S7711_04297</name>
</gene>
<keyword evidence="2" id="KW-0732">Signal</keyword>
<feature type="region of interest" description="Disordered" evidence="1">
    <location>
        <begin position="73"/>
        <end position="185"/>
    </location>
</feature>
<proteinExistence type="predicted"/>
<feature type="signal peptide" evidence="2">
    <location>
        <begin position="1"/>
        <end position="23"/>
    </location>
</feature>
<keyword evidence="4" id="KW-1185">Reference proteome</keyword>
<dbReference type="OrthoDB" id="5103851at2759"/>
<evidence type="ECO:0000256" key="2">
    <source>
        <dbReference type="SAM" id="SignalP"/>
    </source>
</evidence>
<dbReference type="AlphaFoldDB" id="A0A084AJC1"/>
<feature type="compositionally biased region" description="Low complexity" evidence="1">
    <location>
        <begin position="165"/>
        <end position="182"/>
    </location>
</feature>
<name>A0A084AJC1_STACB</name>
<dbReference type="Proteomes" id="UP000028045">
    <property type="component" value="Unassembled WGS sequence"/>
</dbReference>
<feature type="chain" id="PRO_5001771022" evidence="2">
    <location>
        <begin position="24"/>
        <end position="212"/>
    </location>
</feature>
<evidence type="ECO:0000256" key="1">
    <source>
        <dbReference type="SAM" id="MobiDB-lite"/>
    </source>
</evidence>
<protein>
    <submittedName>
        <fullName evidence="3">Uncharacterized protein</fullName>
    </submittedName>
</protein>
<dbReference type="HOGENOM" id="CLU_079709_0_0_1"/>
<evidence type="ECO:0000313" key="3">
    <source>
        <dbReference type="EMBL" id="KEY65400.1"/>
    </source>
</evidence>
<dbReference type="EMBL" id="KL648705">
    <property type="protein sequence ID" value="KEY65400.1"/>
    <property type="molecule type" value="Genomic_DNA"/>
</dbReference>
<reference evidence="3 4" key="1">
    <citation type="journal article" date="2014" name="BMC Genomics">
        <title>Comparative genome sequencing reveals chemotype-specific gene clusters in the toxigenic black mold Stachybotrys.</title>
        <authorList>
            <person name="Semeiks J."/>
            <person name="Borek D."/>
            <person name="Otwinowski Z."/>
            <person name="Grishin N.V."/>
        </authorList>
    </citation>
    <scope>NUCLEOTIDE SEQUENCE [LARGE SCALE GENOMIC DNA]</scope>
    <source>
        <strain evidence="4">CBS 109288 / IBT 7711</strain>
    </source>
</reference>